<accession>A0AAV1DML6</accession>
<dbReference type="Gene3D" id="3.80.10.10">
    <property type="entry name" value="Ribonuclease Inhibitor"/>
    <property type="match status" value="1"/>
</dbReference>
<dbReference type="GO" id="GO:0006952">
    <property type="term" value="P:defense response"/>
    <property type="evidence" value="ECO:0007669"/>
    <property type="project" value="UniProtKB-KW"/>
</dbReference>
<dbReference type="InterPro" id="IPR027417">
    <property type="entry name" value="P-loop_NTPase"/>
</dbReference>
<dbReference type="InterPro" id="IPR055414">
    <property type="entry name" value="LRR_R13L4/SHOC2-like"/>
</dbReference>
<dbReference type="Proteomes" id="UP001161247">
    <property type="component" value="Chromosome 6"/>
</dbReference>
<keyword evidence="6" id="KW-1185">Reference proteome</keyword>
<dbReference type="AlphaFoldDB" id="A0AAV1DML6"/>
<evidence type="ECO:0000256" key="1">
    <source>
        <dbReference type="ARBA" id="ARBA00022614"/>
    </source>
</evidence>
<evidence type="ECO:0000256" key="2">
    <source>
        <dbReference type="ARBA" id="ARBA00022737"/>
    </source>
</evidence>
<evidence type="ECO:0000259" key="4">
    <source>
        <dbReference type="Pfam" id="PF23598"/>
    </source>
</evidence>
<sequence>MTSRKQYLAPNEDLHALRPLNEEESLDLLQRQLLGGNGWPTGLCDLGIQIARICKGLPLTILIIAGVVARTKPAGWKEILGALRSHNLSSIEHCWEILELSYNHLPEHLRPCFVYFVAFQEDEEKAQDEGFASIMGRDVMPLEFHVTQGLWRLCICSNTKHLIRSSKPFPHLRSLRFSYYECRVPQYLTLMIQVCRLLRVLDLGKINIGHAIPSEIGSLMQLAFLAIRGYMRDIPSSIGNLSNLQTFILIQMSGDIVLSLPNSFWNLRKLKHLSMKSPGGILPMENLTSSSDICELDWISGVIIPYQGSMEELVKRFPNIRKLKCALVDCHDTVENHVKVLVPKFLSQLESLGFHLSSRSLSTISELQNLEVLKFDGVSFEGDSWEMEEGEFSKLKHLEVVSLEASLLEATEDQFVCLEKLVFSSCSNLKEMPSCLDTVATLEVIQVFTILTLC</sequence>
<protein>
    <submittedName>
        <fullName evidence="5">OLC1v1008895C1</fullName>
    </submittedName>
</protein>
<gene>
    <name evidence="5" type="ORF">OLC1_LOCUS17085</name>
</gene>
<dbReference type="PANTHER" id="PTHR15140:SF39">
    <property type="entry name" value="LATE BLIGHT RESISTANCE PROTEIN HOMOLOG R1B-14"/>
    <property type="match status" value="1"/>
</dbReference>
<keyword evidence="3" id="KW-0611">Plant defense</keyword>
<dbReference type="PANTHER" id="PTHR15140">
    <property type="entry name" value="TUBULIN-SPECIFIC CHAPERONE E"/>
    <property type="match status" value="1"/>
</dbReference>
<keyword evidence="2" id="KW-0677">Repeat</keyword>
<proteinExistence type="predicted"/>
<dbReference type="SUPFAM" id="SSF52058">
    <property type="entry name" value="L domain-like"/>
    <property type="match status" value="1"/>
</dbReference>
<name>A0AAV1DML6_OLDCO</name>
<reference evidence="5" key="1">
    <citation type="submission" date="2023-03" db="EMBL/GenBank/DDBJ databases">
        <authorList>
            <person name="Julca I."/>
        </authorList>
    </citation>
    <scope>NUCLEOTIDE SEQUENCE</scope>
</reference>
<keyword evidence="1" id="KW-0433">Leucine-rich repeat</keyword>
<dbReference type="SUPFAM" id="SSF52540">
    <property type="entry name" value="P-loop containing nucleoside triphosphate hydrolases"/>
    <property type="match status" value="1"/>
</dbReference>
<dbReference type="InterPro" id="IPR042197">
    <property type="entry name" value="Apaf_helical"/>
</dbReference>
<organism evidence="5 6">
    <name type="scientific">Oldenlandia corymbosa var. corymbosa</name>
    <dbReference type="NCBI Taxonomy" id="529605"/>
    <lineage>
        <taxon>Eukaryota</taxon>
        <taxon>Viridiplantae</taxon>
        <taxon>Streptophyta</taxon>
        <taxon>Embryophyta</taxon>
        <taxon>Tracheophyta</taxon>
        <taxon>Spermatophyta</taxon>
        <taxon>Magnoliopsida</taxon>
        <taxon>eudicotyledons</taxon>
        <taxon>Gunneridae</taxon>
        <taxon>Pentapetalae</taxon>
        <taxon>asterids</taxon>
        <taxon>lamiids</taxon>
        <taxon>Gentianales</taxon>
        <taxon>Rubiaceae</taxon>
        <taxon>Rubioideae</taxon>
        <taxon>Spermacoceae</taxon>
        <taxon>Hedyotis-Oldenlandia complex</taxon>
        <taxon>Oldenlandia</taxon>
    </lineage>
</organism>
<dbReference type="EMBL" id="OX459123">
    <property type="protein sequence ID" value="CAI9109133.1"/>
    <property type="molecule type" value="Genomic_DNA"/>
</dbReference>
<evidence type="ECO:0000256" key="3">
    <source>
        <dbReference type="ARBA" id="ARBA00022821"/>
    </source>
</evidence>
<dbReference type="Pfam" id="PF23598">
    <property type="entry name" value="LRR_14"/>
    <property type="match status" value="1"/>
</dbReference>
<dbReference type="InterPro" id="IPR032675">
    <property type="entry name" value="LRR_dom_sf"/>
</dbReference>
<evidence type="ECO:0000313" key="6">
    <source>
        <dbReference type="Proteomes" id="UP001161247"/>
    </source>
</evidence>
<evidence type="ECO:0000313" key="5">
    <source>
        <dbReference type="EMBL" id="CAI9109133.1"/>
    </source>
</evidence>
<dbReference type="GO" id="GO:0043531">
    <property type="term" value="F:ADP binding"/>
    <property type="evidence" value="ECO:0007669"/>
    <property type="project" value="InterPro"/>
</dbReference>
<feature type="domain" description="Disease resistance R13L4/SHOC-2-like LRR" evidence="4">
    <location>
        <begin position="171"/>
        <end position="376"/>
    </location>
</feature>
<dbReference type="Gene3D" id="1.10.8.430">
    <property type="entry name" value="Helical domain of apoptotic protease-activating factors"/>
    <property type="match status" value="1"/>
</dbReference>